<dbReference type="PROSITE" id="PS50157">
    <property type="entry name" value="ZINC_FINGER_C2H2_2"/>
    <property type="match status" value="7"/>
</dbReference>
<dbReference type="SUPFAM" id="SSF57716">
    <property type="entry name" value="Glucocorticoid receptor-like (DNA-binding domain)"/>
    <property type="match status" value="1"/>
</dbReference>
<feature type="domain" description="C2H2-type" evidence="13">
    <location>
        <begin position="420"/>
        <end position="447"/>
    </location>
</feature>
<keyword evidence="7" id="KW-0238">DNA-binding</keyword>
<dbReference type="GO" id="GO:0031519">
    <property type="term" value="C:PcG protein complex"/>
    <property type="evidence" value="ECO:0007669"/>
    <property type="project" value="TreeGrafter"/>
</dbReference>
<feature type="region of interest" description="Disordered" evidence="12">
    <location>
        <begin position="84"/>
        <end position="118"/>
    </location>
</feature>
<feature type="region of interest" description="Disordered" evidence="12">
    <location>
        <begin position="445"/>
        <end position="467"/>
    </location>
</feature>
<feature type="region of interest" description="Disordered" evidence="12">
    <location>
        <begin position="483"/>
        <end position="502"/>
    </location>
</feature>
<dbReference type="FunFam" id="3.30.160.60:FF:000325">
    <property type="entry name" value="ZFP90 zinc finger protein"/>
    <property type="match status" value="1"/>
</dbReference>
<dbReference type="FunFam" id="3.30.160.60:FF:000358">
    <property type="entry name" value="zinc finger protein 24"/>
    <property type="match status" value="1"/>
</dbReference>
<sequence>MEEELDFQKICRVCLNEGVMMSIFKVNISKKLMACASIQVWQYDGLPTQICQKCSAKLHISFQFKKLCEKSDGKLRQQLNKINERQAQQQQQQQQQLQQQNPPIQSVEKQSTPNLPQYTQPVPENSCVFIECNPIIDSIGHENNFIPPSQPEQQISQLDYNQLSGYNVDSVGNVQVYNGSYNMPLEHTAVLHNQEIQSLQLDPQPQQPQIQYLNPPQNHQQLTNLSNSTINVKDEEEKAKINQSPTPVDTSKQCPTCNKVFSTLTKLTRHMKTHASDLPYKCKVCNKGFAHSGNFKIHLRMHTGERPFRCVVCDKGCRQAQDLEKHMRTHTGERPHKCAMCPKAFSTRSNLIAHIRIHTGERPYVCCVCQKSFCQSNELTKHMRTHTGEKSHICDICNKGFNGSSTLIVHRRSHTGERPYVCLVCNKAFTQNSCLVTHTKRHNINSQRDNNVNTHSTREQDTSSNSKETFTCDFCSNIEPTMVHGDHGTNGSRRKGKRPNIKRKQMKTLVRKSLHEVVHMAQDRCQWRQQVSNI</sequence>
<keyword evidence="6" id="KW-0805">Transcription regulation</keyword>
<evidence type="ECO:0000256" key="9">
    <source>
        <dbReference type="ARBA" id="ARBA00023242"/>
    </source>
</evidence>
<evidence type="ECO:0000256" key="2">
    <source>
        <dbReference type="ARBA" id="ARBA00022723"/>
    </source>
</evidence>
<feature type="domain" description="C2H2-type" evidence="13">
    <location>
        <begin position="280"/>
        <end position="307"/>
    </location>
</feature>
<dbReference type="SMART" id="SM00868">
    <property type="entry name" value="zf-AD"/>
    <property type="match status" value="1"/>
</dbReference>
<feature type="binding site" evidence="11">
    <location>
        <position position="11"/>
    </location>
    <ligand>
        <name>Zn(2+)</name>
        <dbReference type="ChEBI" id="CHEBI:29105"/>
    </ligand>
</feature>
<dbReference type="InterPro" id="IPR012934">
    <property type="entry name" value="Znf_AD"/>
</dbReference>
<evidence type="ECO:0000313" key="15">
    <source>
        <dbReference type="EMBL" id="CAG9826042.1"/>
    </source>
</evidence>
<reference evidence="15" key="1">
    <citation type="submission" date="2022-01" db="EMBL/GenBank/DDBJ databases">
        <authorList>
            <person name="King R."/>
        </authorList>
    </citation>
    <scope>NUCLEOTIDE SEQUENCE</scope>
</reference>
<feature type="domain" description="C2H2-type" evidence="13">
    <location>
        <begin position="308"/>
        <end position="335"/>
    </location>
</feature>
<accession>A0A9N9X3P1</accession>
<evidence type="ECO:0000313" key="16">
    <source>
        <dbReference type="Proteomes" id="UP001153709"/>
    </source>
</evidence>
<dbReference type="GO" id="GO:0000981">
    <property type="term" value="F:DNA-binding transcription factor activity, RNA polymerase II-specific"/>
    <property type="evidence" value="ECO:0007669"/>
    <property type="project" value="TreeGrafter"/>
</dbReference>
<keyword evidence="4 10" id="KW-0863">Zinc-finger</keyword>
<proteinExistence type="predicted"/>
<dbReference type="GO" id="GO:0000785">
    <property type="term" value="C:chromatin"/>
    <property type="evidence" value="ECO:0007669"/>
    <property type="project" value="TreeGrafter"/>
</dbReference>
<evidence type="ECO:0000256" key="5">
    <source>
        <dbReference type="ARBA" id="ARBA00022833"/>
    </source>
</evidence>
<dbReference type="SUPFAM" id="SSF57667">
    <property type="entry name" value="beta-beta-alpha zinc fingers"/>
    <property type="match status" value="4"/>
</dbReference>
<dbReference type="FunFam" id="3.30.160.60:FF:000512">
    <property type="entry name" value="zinc finger protein 197 isoform X1"/>
    <property type="match status" value="1"/>
</dbReference>
<dbReference type="AlphaFoldDB" id="A0A9N9X3P1"/>
<dbReference type="PANTHER" id="PTHR14003">
    <property type="entry name" value="TRANSCRIPTIONAL REPRESSOR PROTEIN YY"/>
    <property type="match status" value="1"/>
</dbReference>
<dbReference type="Pfam" id="PF00096">
    <property type="entry name" value="zf-C2H2"/>
    <property type="match status" value="7"/>
</dbReference>
<protein>
    <submittedName>
        <fullName evidence="15">Uncharacterized protein</fullName>
    </submittedName>
</protein>
<feature type="domain" description="C2H2-type" evidence="13">
    <location>
        <begin position="252"/>
        <end position="279"/>
    </location>
</feature>
<evidence type="ECO:0000256" key="10">
    <source>
        <dbReference type="PROSITE-ProRule" id="PRU00042"/>
    </source>
</evidence>
<dbReference type="GO" id="GO:0008270">
    <property type="term" value="F:zinc ion binding"/>
    <property type="evidence" value="ECO:0007669"/>
    <property type="project" value="UniProtKB-UniRule"/>
</dbReference>
<dbReference type="InterPro" id="IPR036236">
    <property type="entry name" value="Znf_C2H2_sf"/>
</dbReference>
<feature type="compositionally biased region" description="Low complexity" evidence="12">
    <location>
        <begin position="86"/>
        <end position="100"/>
    </location>
</feature>
<dbReference type="SMART" id="SM00355">
    <property type="entry name" value="ZnF_C2H2"/>
    <property type="match status" value="7"/>
</dbReference>
<dbReference type="Gene3D" id="3.40.1800.20">
    <property type="match status" value="1"/>
</dbReference>
<dbReference type="Gene3D" id="3.30.160.60">
    <property type="entry name" value="Classic Zinc Finger"/>
    <property type="match status" value="7"/>
</dbReference>
<evidence type="ECO:0000256" key="3">
    <source>
        <dbReference type="ARBA" id="ARBA00022737"/>
    </source>
</evidence>
<comment type="subcellular location">
    <subcellularLocation>
        <location evidence="1">Nucleus</location>
    </subcellularLocation>
</comment>
<feature type="compositionally biased region" description="Polar residues" evidence="12">
    <location>
        <begin position="101"/>
        <end position="118"/>
    </location>
</feature>
<dbReference type="FunFam" id="3.30.160.60:FF:002343">
    <property type="entry name" value="Zinc finger protein 33A"/>
    <property type="match status" value="2"/>
</dbReference>
<feature type="domain" description="C2H2-type" evidence="13">
    <location>
        <begin position="392"/>
        <end position="419"/>
    </location>
</feature>
<feature type="binding site" evidence="11">
    <location>
        <position position="14"/>
    </location>
    <ligand>
        <name>Zn(2+)</name>
        <dbReference type="ChEBI" id="CHEBI:29105"/>
    </ligand>
</feature>
<dbReference type="Proteomes" id="UP001153709">
    <property type="component" value="Chromosome 1"/>
</dbReference>
<feature type="compositionally biased region" description="Basic residues" evidence="12">
    <location>
        <begin position="492"/>
        <end position="502"/>
    </location>
</feature>
<evidence type="ECO:0000256" key="8">
    <source>
        <dbReference type="ARBA" id="ARBA00023163"/>
    </source>
</evidence>
<evidence type="ECO:0000256" key="4">
    <source>
        <dbReference type="ARBA" id="ARBA00022771"/>
    </source>
</evidence>
<evidence type="ECO:0000256" key="7">
    <source>
        <dbReference type="ARBA" id="ARBA00023125"/>
    </source>
</evidence>
<name>A0A9N9X3P1_DIABA</name>
<dbReference type="PANTHER" id="PTHR14003:SF19">
    <property type="entry name" value="YY2 TRANSCRIPTION FACTOR"/>
    <property type="match status" value="1"/>
</dbReference>
<evidence type="ECO:0000256" key="1">
    <source>
        <dbReference type="ARBA" id="ARBA00004123"/>
    </source>
</evidence>
<dbReference type="GO" id="GO:0000978">
    <property type="term" value="F:RNA polymerase II cis-regulatory region sequence-specific DNA binding"/>
    <property type="evidence" value="ECO:0007669"/>
    <property type="project" value="TreeGrafter"/>
</dbReference>
<feature type="domain" description="C2H2-type" evidence="13">
    <location>
        <begin position="364"/>
        <end position="391"/>
    </location>
</feature>
<evidence type="ECO:0000259" key="14">
    <source>
        <dbReference type="PROSITE" id="PS51915"/>
    </source>
</evidence>
<dbReference type="PROSITE" id="PS51915">
    <property type="entry name" value="ZAD"/>
    <property type="match status" value="1"/>
</dbReference>
<gene>
    <name evidence="15" type="ORF">DIABBA_LOCUS191</name>
</gene>
<evidence type="ECO:0000256" key="6">
    <source>
        <dbReference type="ARBA" id="ARBA00023015"/>
    </source>
</evidence>
<keyword evidence="3" id="KW-0677">Repeat</keyword>
<organism evidence="15 16">
    <name type="scientific">Diabrotica balteata</name>
    <name type="common">Banded cucumber beetle</name>
    <dbReference type="NCBI Taxonomy" id="107213"/>
    <lineage>
        <taxon>Eukaryota</taxon>
        <taxon>Metazoa</taxon>
        <taxon>Ecdysozoa</taxon>
        <taxon>Arthropoda</taxon>
        <taxon>Hexapoda</taxon>
        <taxon>Insecta</taxon>
        <taxon>Pterygota</taxon>
        <taxon>Neoptera</taxon>
        <taxon>Endopterygota</taxon>
        <taxon>Coleoptera</taxon>
        <taxon>Polyphaga</taxon>
        <taxon>Cucujiformia</taxon>
        <taxon>Chrysomeloidea</taxon>
        <taxon>Chrysomelidae</taxon>
        <taxon>Galerucinae</taxon>
        <taxon>Diabroticina</taxon>
        <taxon>Diabroticites</taxon>
        <taxon>Diabrotica</taxon>
    </lineage>
</organism>
<dbReference type="PROSITE" id="PS00028">
    <property type="entry name" value="ZINC_FINGER_C2H2_1"/>
    <property type="match status" value="7"/>
</dbReference>
<feature type="compositionally biased region" description="Polar residues" evidence="12">
    <location>
        <begin position="445"/>
        <end position="455"/>
    </location>
</feature>
<feature type="binding site" evidence="11">
    <location>
        <position position="54"/>
    </location>
    <ligand>
        <name>Zn(2+)</name>
        <dbReference type="ChEBI" id="CHEBI:29105"/>
    </ligand>
</feature>
<keyword evidence="5 11" id="KW-0862">Zinc</keyword>
<evidence type="ECO:0000256" key="11">
    <source>
        <dbReference type="PROSITE-ProRule" id="PRU01263"/>
    </source>
</evidence>
<dbReference type="OrthoDB" id="40579at2759"/>
<evidence type="ECO:0000259" key="13">
    <source>
        <dbReference type="PROSITE" id="PS50157"/>
    </source>
</evidence>
<dbReference type="EMBL" id="OU898276">
    <property type="protein sequence ID" value="CAG9826042.1"/>
    <property type="molecule type" value="Genomic_DNA"/>
</dbReference>
<feature type="domain" description="C2H2-type" evidence="13">
    <location>
        <begin position="336"/>
        <end position="363"/>
    </location>
</feature>
<dbReference type="Pfam" id="PF07776">
    <property type="entry name" value="zf-AD"/>
    <property type="match status" value="1"/>
</dbReference>
<keyword evidence="2 11" id="KW-0479">Metal-binding</keyword>
<feature type="binding site" evidence="11">
    <location>
        <position position="51"/>
    </location>
    <ligand>
        <name>Zn(2+)</name>
        <dbReference type="ChEBI" id="CHEBI:29105"/>
    </ligand>
</feature>
<dbReference type="InterPro" id="IPR013087">
    <property type="entry name" value="Znf_C2H2_type"/>
</dbReference>
<dbReference type="GO" id="GO:0005667">
    <property type="term" value="C:transcription regulator complex"/>
    <property type="evidence" value="ECO:0007669"/>
    <property type="project" value="TreeGrafter"/>
</dbReference>
<evidence type="ECO:0000256" key="12">
    <source>
        <dbReference type="SAM" id="MobiDB-lite"/>
    </source>
</evidence>
<keyword evidence="16" id="KW-1185">Reference proteome</keyword>
<feature type="domain" description="ZAD" evidence="14">
    <location>
        <begin position="9"/>
        <end position="78"/>
    </location>
</feature>
<dbReference type="FunFam" id="3.30.160.60:FF:002104">
    <property type="entry name" value="Si:ch211-266d19.4"/>
    <property type="match status" value="1"/>
</dbReference>
<keyword evidence="9" id="KW-0539">Nucleus</keyword>
<keyword evidence="8" id="KW-0804">Transcription</keyword>